<dbReference type="Gene3D" id="3.40.50.10540">
    <property type="entry name" value="Crotonobetainyl-coa:carnitine coa-transferase, domain 1"/>
    <property type="match status" value="1"/>
</dbReference>
<dbReference type="InterPro" id="IPR050483">
    <property type="entry name" value="CoA-transferase_III_domain"/>
</dbReference>
<keyword evidence="1" id="KW-0808">Transferase</keyword>
<organism evidence="2 3">
    <name type="scientific">Granulosicoccus antarcticus IMCC3135</name>
    <dbReference type="NCBI Taxonomy" id="1192854"/>
    <lineage>
        <taxon>Bacteria</taxon>
        <taxon>Pseudomonadati</taxon>
        <taxon>Pseudomonadota</taxon>
        <taxon>Gammaproteobacteria</taxon>
        <taxon>Chromatiales</taxon>
        <taxon>Granulosicoccaceae</taxon>
        <taxon>Granulosicoccus</taxon>
    </lineage>
</organism>
<dbReference type="Pfam" id="PF02515">
    <property type="entry name" value="CoA_transf_3"/>
    <property type="match status" value="1"/>
</dbReference>
<dbReference type="GO" id="GO:0008410">
    <property type="term" value="F:CoA-transferase activity"/>
    <property type="evidence" value="ECO:0007669"/>
    <property type="project" value="TreeGrafter"/>
</dbReference>
<dbReference type="InterPro" id="IPR003673">
    <property type="entry name" value="CoA-Trfase_fam_III"/>
</dbReference>
<dbReference type="EC" id="5.4.1.3" evidence="2"/>
<dbReference type="OrthoDB" id="7457784at2"/>
<dbReference type="AlphaFoldDB" id="A0A2Z2NQ68"/>
<dbReference type="Proteomes" id="UP000250079">
    <property type="component" value="Chromosome"/>
</dbReference>
<protein>
    <submittedName>
        <fullName evidence="2">2-methylfumaryl-CoA isomerase</fullName>
        <ecNumber evidence="2">5.4.1.3</ecNumber>
    </submittedName>
</protein>
<dbReference type="EMBL" id="CP018632">
    <property type="protein sequence ID" value="ASJ73463.1"/>
    <property type="molecule type" value="Genomic_DNA"/>
</dbReference>
<dbReference type="PANTHER" id="PTHR48207:SF3">
    <property type="entry name" value="SUCCINATE--HYDROXYMETHYLGLUTARATE COA-TRANSFERASE"/>
    <property type="match status" value="1"/>
</dbReference>
<accession>A0A2Z2NQ68</accession>
<dbReference type="InterPro" id="IPR023606">
    <property type="entry name" value="CoA-Trfase_III_dom_1_sf"/>
</dbReference>
<keyword evidence="3" id="KW-1185">Reference proteome</keyword>
<dbReference type="KEGG" id="gai:IMCC3135_16905"/>
<proteinExistence type="predicted"/>
<dbReference type="PANTHER" id="PTHR48207">
    <property type="entry name" value="SUCCINATE--HYDROXYMETHYLGLUTARATE COA-TRANSFERASE"/>
    <property type="match status" value="1"/>
</dbReference>
<evidence type="ECO:0000313" key="3">
    <source>
        <dbReference type="Proteomes" id="UP000250079"/>
    </source>
</evidence>
<dbReference type="Gene3D" id="3.30.1540.10">
    <property type="entry name" value="formyl-coa transferase, domain 3"/>
    <property type="match status" value="1"/>
</dbReference>
<dbReference type="GO" id="GO:0016853">
    <property type="term" value="F:isomerase activity"/>
    <property type="evidence" value="ECO:0007669"/>
    <property type="project" value="UniProtKB-KW"/>
</dbReference>
<gene>
    <name evidence="2" type="primary">mct</name>
    <name evidence="2" type="ORF">IMCC3135_16905</name>
</gene>
<sequence>MYDLLKGTRIVEGASFIAGPICCQHLVQFGAEVIRFDMIGGGPDYNRWPISPEGDSLYWEGLNKGKKSVAINLSSTEGRALAIEIATAPGDDGGMFVTNYPVNGFLSHEKLAEVRPDLITVRVMGWADGRNSVDYTLNAVTGFPMMTGPAELPVDRPVNHVLPAWDLITGSYAAFSLVAAERQRRLTGQGGEIRIPLSDIAATTIANLGQLAEVSVSGQDRPRSGNDLFGALGRDFVTKDNKRLIAVAITFRQWATLVKALNLKDDEARLEQELGVSFEGESERFTHRSRIFDIVQAKIEQMTHAEVATCFDDAGVLWNTYRTLTESISEERGFVRDNPIFTQHKHPSGYSYPTPSAAATIPKKERAMPGFAPRLGEHTDQVLQELLGFSTRKINELHDRGIVSRPSK</sequence>
<evidence type="ECO:0000313" key="2">
    <source>
        <dbReference type="EMBL" id="ASJ73463.1"/>
    </source>
</evidence>
<evidence type="ECO:0000256" key="1">
    <source>
        <dbReference type="ARBA" id="ARBA00022679"/>
    </source>
</evidence>
<dbReference type="RefSeq" id="WP_088918652.1">
    <property type="nucleotide sequence ID" value="NZ_CP018632.1"/>
</dbReference>
<name>A0A2Z2NQ68_9GAMM</name>
<dbReference type="InterPro" id="IPR044855">
    <property type="entry name" value="CoA-Trfase_III_dom3_sf"/>
</dbReference>
<keyword evidence="2" id="KW-0413">Isomerase</keyword>
<reference evidence="2 3" key="1">
    <citation type="submission" date="2016-12" db="EMBL/GenBank/DDBJ databases">
        <authorList>
            <person name="Song W.-J."/>
            <person name="Kurnit D.M."/>
        </authorList>
    </citation>
    <scope>NUCLEOTIDE SEQUENCE [LARGE SCALE GENOMIC DNA]</scope>
    <source>
        <strain evidence="2 3">IMCC3135</strain>
    </source>
</reference>
<dbReference type="SUPFAM" id="SSF89796">
    <property type="entry name" value="CoA-transferase family III (CaiB/BaiF)"/>
    <property type="match status" value="1"/>
</dbReference>